<dbReference type="SUPFAM" id="SSF81340">
    <property type="entry name" value="Clc chloride channel"/>
    <property type="match status" value="1"/>
</dbReference>
<name>A0ABP0KN03_9DINO</name>
<keyword evidence="4 6" id="KW-0472">Membrane</keyword>
<feature type="region of interest" description="Disordered" evidence="5">
    <location>
        <begin position="540"/>
        <end position="568"/>
    </location>
</feature>
<evidence type="ECO:0000256" key="1">
    <source>
        <dbReference type="ARBA" id="ARBA00004141"/>
    </source>
</evidence>
<evidence type="ECO:0000313" key="8">
    <source>
        <dbReference type="Proteomes" id="UP001642464"/>
    </source>
</evidence>
<feature type="compositionally biased region" description="Low complexity" evidence="5">
    <location>
        <begin position="540"/>
        <end position="558"/>
    </location>
</feature>
<evidence type="ECO:0000256" key="5">
    <source>
        <dbReference type="SAM" id="MobiDB-lite"/>
    </source>
</evidence>
<dbReference type="PANTHER" id="PTHR43427">
    <property type="entry name" value="CHLORIDE CHANNEL PROTEIN CLC-E"/>
    <property type="match status" value="1"/>
</dbReference>
<dbReference type="InterPro" id="IPR050368">
    <property type="entry name" value="ClC-type_chloride_channel"/>
</dbReference>
<feature type="transmembrane region" description="Helical" evidence="6">
    <location>
        <begin position="396"/>
        <end position="422"/>
    </location>
</feature>
<evidence type="ECO:0000256" key="4">
    <source>
        <dbReference type="ARBA" id="ARBA00023136"/>
    </source>
</evidence>
<reference evidence="7 8" key="1">
    <citation type="submission" date="2024-02" db="EMBL/GenBank/DDBJ databases">
        <authorList>
            <person name="Chen Y."/>
            <person name="Shah S."/>
            <person name="Dougan E. K."/>
            <person name="Thang M."/>
            <person name="Chan C."/>
        </authorList>
    </citation>
    <scope>NUCLEOTIDE SEQUENCE [LARGE SCALE GENOMIC DNA]</scope>
</reference>
<gene>
    <name evidence="7" type="ORF">SCF082_LOCUS18257</name>
</gene>
<comment type="subcellular location">
    <subcellularLocation>
        <location evidence="1">Membrane</location>
        <topology evidence="1">Multi-pass membrane protein</topology>
    </subcellularLocation>
</comment>
<dbReference type="InterPro" id="IPR014743">
    <property type="entry name" value="Cl-channel_core"/>
</dbReference>
<accession>A0ABP0KN03</accession>
<dbReference type="InterPro" id="IPR001807">
    <property type="entry name" value="ClC"/>
</dbReference>
<dbReference type="Pfam" id="PF00654">
    <property type="entry name" value="Voltage_CLC"/>
    <property type="match status" value="1"/>
</dbReference>
<dbReference type="Gene3D" id="1.10.3080.10">
    <property type="entry name" value="Clc chloride channel"/>
    <property type="match status" value="1"/>
</dbReference>
<dbReference type="PRINTS" id="PR00762">
    <property type="entry name" value="CLCHANNEL"/>
</dbReference>
<proteinExistence type="predicted"/>
<feature type="transmembrane region" description="Helical" evidence="6">
    <location>
        <begin position="297"/>
        <end position="315"/>
    </location>
</feature>
<evidence type="ECO:0000256" key="6">
    <source>
        <dbReference type="SAM" id="Phobius"/>
    </source>
</evidence>
<feature type="transmembrane region" description="Helical" evidence="6">
    <location>
        <begin position="168"/>
        <end position="190"/>
    </location>
</feature>
<feature type="transmembrane region" description="Helical" evidence="6">
    <location>
        <begin position="343"/>
        <end position="361"/>
    </location>
</feature>
<evidence type="ECO:0000256" key="3">
    <source>
        <dbReference type="ARBA" id="ARBA00022989"/>
    </source>
</evidence>
<feature type="transmembrane region" description="Helical" evidence="6">
    <location>
        <begin position="6"/>
        <end position="27"/>
    </location>
</feature>
<feature type="transmembrane region" description="Helical" evidence="6">
    <location>
        <begin position="105"/>
        <end position="131"/>
    </location>
</feature>
<comment type="caution">
    <text evidence="7">The sequence shown here is derived from an EMBL/GenBank/DDBJ whole genome shotgun (WGS) entry which is preliminary data.</text>
</comment>
<feature type="compositionally biased region" description="Basic residues" evidence="5">
    <location>
        <begin position="559"/>
        <end position="568"/>
    </location>
</feature>
<dbReference type="Proteomes" id="UP001642464">
    <property type="component" value="Unassembled WGS sequence"/>
</dbReference>
<feature type="transmembrane region" description="Helical" evidence="6">
    <location>
        <begin position="256"/>
        <end position="276"/>
    </location>
</feature>
<evidence type="ECO:0000313" key="7">
    <source>
        <dbReference type="EMBL" id="CAK9028225.1"/>
    </source>
</evidence>
<keyword evidence="8" id="KW-1185">Reference proteome</keyword>
<dbReference type="EMBL" id="CAXAMM010012213">
    <property type="protein sequence ID" value="CAK9028225.1"/>
    <property type="molecule type" value="Genomic_DNA"/>
</dbReference>
<feature type="transmembrane region" description="Helical" evidence="6">
    <location>
        <begin position="143"/>
        <end position="162"/>
    </location>
</feature>
<protein>
    <submittedName>
        <fullName evidence="7">H(+)/Cl(-) exchange transporter ClcA</fullName>
    </submittedName>
</protein>
<keyword evidence="2 6" id="KW-0812">Transmembrane</keyword>
<feature type="transmembrane region" description="Helical" evidence="6">
    <location>
        <begin position="202"/>
        <end position="225"/>
    </location>
</feature>
<feature type="transmembrane region" description="Helical" evidence="6">
    <location>
        <begin position="434"/>
        <end position="453"/>
    </location>
</feature>
<organism evidence="7 8">
    <name type="scientific">Durusdinium trenchii</name>
    <dbReference type="NCBI Taxonomy" id="1381693"/>
    <lineage>
        <taxon>Eukaryota</taxon>
        <taxon>Sar</taxon>
        <taxon>Alveolata</taxon>
        <taxon>Dinophyceae</taxon>
        <taxon>Suessiales</taxon>
        <taxon>Symbiodiniaceae</taxon>
        <taxon>Durusdinium</taxon>
    </lineage>
</organism>
<evidence type="ECO:0000256" key="2">
    <source>
        <dbReference type="ARBA" id="ARBA00022692"/>
    </source>
</evidence>
<sequence>MRDALPPLLVVFAVCIAALLGLVVAGLHDMIKYVGCPLGINGCNSFSGYEDKGYFLVRALEKYVPEDVVHVGMGASCCMLIGIIVDLAPEAYGRQVLGGGTVQSLLAVAAGIPIPFKCALLRVLVTALYFLGGGTMGGDGPTIQVCTSLASMIGWTIGIRAARTQSLLASLGFCCGFAASFNAPLSGMLFAMEELQHISGRLTTRVICIILVGSITSTAVMRGFLSNKVLFKATYPSDLESMVAGGSVDRIFGPQMWMLISILIGLLSALVGFAFSKVFHFTHKFLNTVVLPRIPRWIVFGVLGGLVAAIGSLVYRTTGLTGVWGVGVNSLQQNLDQDYPGHAGHLVIFALGKLAAFALSVSARFPGDTLEPVLIAGSFLGAAVGKHLPVEVVGDSYAPCVIFGMVGLFASCFRFPLTPVVIVLELTGTRSYNLILPVTLSSFTGLAVSNHLFPPVLEQMLHQDNIDLEAVAELAELAEEEEDNMRQQMPVAQLASSNGSEASGISFTSEGRSALRMLATKLEDSMVDVSTTRRSRLSLYSGASSGAATSRRGSVLGRGLRRLSMRSG</sequence>
<keyword evidence="3 6" id="KW-1133">Transmembrane helix</keyword>